<reference evidence="1" key="1">
    <citation type="journal article" date="2018" name="Nat. Plants">
        <title>Whole-genome landscape of Medicago truncatula symbiotic genes.</title>
        <authorList>
            <person name="Pecrix Y."/>
            <person name="Gamas P."/>
            <person name="Carrere S."/>
        </authorList>
    </citation>
    <scope>NUCLEOTIDE SEQUENCE</scope>
    <source>
        <tissue evidence="1">Leaves</tissue>
    </source>
</reference>
<sequence length="52" mass="5996">MPILSATLAFSCCSGYDRFFIISYNETKILWKHSFEIAAPVLCFEIDRGRSF</sequence>
<name>A0A396GMR9_MEDTR</name>
<dbReference type="Gramene" id="rna48760">
    <property type="protein sequence ID" value="RHN42330.1"/>
    <property type="gene ID" value="gene48760"/>
</dbReference>
<dbReference type="EMBL" id="PSQE01000008">
    <property type="protein sequence ID" value="RHN42330.1"/>
    <property type="molecule type" value="Genomic_DNA"/>
</dbReference>
<evidence type="ECO:0000313" key="1">
    <source>
        <dbReference type="EMBL" id="RHN42330.1"/>
    </source>
</evidence>
<comment type="caution">
    <text evidence="1">The sequence shown here is derived from an EMBL/GenBank/DDBJ whole genome shotgun (WGS) entry which is preliminary data.</text>
</comment>
<dbReference type="Proteomes" id="UP000265566">
    <property type="component" value="Chromosome 8"/>
</dbReference>
<proteinExistence type="predicted"/>
<dbReference type="AlphaFoldDB" id="A0A396GMR9"/>
<organism evidence="1">
    <name type="scientific">Medicago truncatula</name>
    <name type="common">Barrel medic</name>
    <name type="synonym">Medicago tribuloides</name>
    <dbReference type="NCBI Taxonomy" id="3880"/>
    <lineage>
        <taxon>Eukaryota</taxon>
        <taxon>Viridiplantae</taxon>
        <taxon>Streptophyta</taxon>
        <taxon>Embryophyta</taxon>
        <taxon>Tracheophyta</taxon>
        <taxon>Spermatophyta</taxon>
        <taxon>Magnoliopsida</taxon>
        <taxon>eudicotyledons</taxon>
        <taxon>Gunneridae</taxon>
        <taxon>Pentapetalae</taxon>
        <taxon>rosids</taxon>
        <taxon>fabids</taxon>
        <taxon>Fabales</taxon>
        <taxon>Fabaceae</taxon>
        <taxon>Papilionoideae</taxon>
        <taxon>50 kb inversion clade</taxon>
        <taxon>NPAAA clade</taxon>
        <taxon>Hologalegina</taxon>
        <taxon>IRL clade</taxon>
        <taxon>Trifolieae</taxon>
        <taxon>Medicago</taxon>
    </lineage>
</organism>
<gene>
    <name evidence="1" type="ORF">MtrunA17_Chr8g0375721</name>
</gene>
<protein>
    <submittedName>
        <fullName evidence="1">Uncharacterized protein</fullName>
    </submittedName>
</protein>
<accession>A0A396GMR9</accession>